<accession>A0A7X4VWY2</accession>
<evidence type="ECO:0000313" key="2">
    <source>
        <dbReference type="EMBL" id="NAW11842.1"/>
    </source>
</evidence>
<name>A0A7X4VWY2_9GAMM</name>
<dbReference type="PROSITE" id="PS50801">
    <property type="entry name" value="STAS"/>
    <property type="match status" value="1"/>
</dbReference>
<dbReference type="Pfam" id="PF13466">
    <property type="entry name" value="STAS_2"/>
    <property type="match status" value="1"/>
</dbReference>
<dbReference type="InterPro" id="IPR036513">
    <property type="entry name" value="STAS_dom_sf"/>
</dbReference>
<dbReference type="CDD" id="cd07043">
    <property type="entry name" value="STAS_anti-anti-sigma_factors"/>
    <property type="match status" value="1"/>
</dbReference>
<dbReference type="EMBL" id="WUTS01000001">
    <property type="protein sequence ID" value="NAW11842.1"/>
    <property type="molecule type" value="Genomic_DNA"/>
</dbReference>
<gene>
    <name evidence="2" type="ORF">GRB80_03160</name>
</gene>
<dbReference type="Proteomes" id="UP000448235">
    <property type="component" value="Unassembled WGS sequence"/>
</dbReference>
<dbReference type="InterPro" id="IPR058548">
    <property type="entry name" value="MlaB-like_STAS"/>
</dbReference>
<dbReference type="AlphaFoldDB" id="A0A7X4VWY2"/>
<organism evidence="2 3">
    <name type="scientific">Halomonas icarae</name>
    <dbReference type="NCBI Taxonomy" id="2691040"/>
    <lineage>
        <taxon>Bacteria</taxon>
        <taxon>Pseudomonadati</taxon>
        <taxon>Pseudomonadota</taxon>
        <taxon>Gammaproteobacteria</taxon>
        <taxon>Oceanospirillales</taxon>
        <taxon>Halomonadaceae</taxon>
        <taxon>Halomonas</taxon>
    </lineage>
</organism>
<dbReference type="InterPro" id="IPR002645">
    <property type="entry name" value="STAS_dom"/>
</dbReference>
<dbReference type="SUPFAM" id="SSF52091">
    <property type="entry name" value="SpoIIaa-like"/>
    <property type="match status" value="1"/>
</dbReference>
<dbReference type="Gene3D" id="3.30.750.24">
    <property type="entry name" value="STAS domain"/>
    <property type="match status" value="1"/>
</dbReference>
<evidence type="ECO:0000259" key="1">
    <source>
        <dbReference type="PROSITE" id="PS50801"/>
    </source>
</evidence>
<dbReference type="RefSeq" id="WP_161422517.1">
    <property type="nucleotide sequence ID" value="NZ_JARWMY010000003.1"/>
</dbReference>
<keyword evidence="3" id="KW-1185">Reference proteome</keyword>
<sequence>MSRLLARNGLDLEAREKCLVVCGAVGFEHAAELADAGSRWLARRQAGEVVSFDLRGVAGVSSAALTVLLEWARAARRAGLTLERVRLSAALLRLTDLAGLERLLPVESMRG</sequence>
<reference evidence="2 3" key="1">
    <citation type="submission" date="2019-12" db="EMBL/GenBank/DDBJ databases">
        <title>Draft genome sequencing of Halomonas icarensis D1-1.</title>
        <authorList>
            <person name="Pandiyan K."/>
            <person name="Kushwaha P."/>
            <person name="Gowdham M."/>
            <person name="Chakdar H."/>
            <person name="Singh A."/>
            <person name="Kumar M."/>
            <person name="Saxena A.K."/>
        </authorList>
    </citation>
    <scope>NUCLEOTIDE SEQUENCE [LARGE SCALE GENOMIC DNA]</scope>
    <source>
        <strain evidence="2 3">D1-1</strain>
    </source>
</reference>
<comment type="caution">
    <text evidence="2">The sequence shown here is derived from an EMBL/GenBank/DDBJ whole genome shotgun (WGS) entry which is preliminary data.</text>
</comment>
<proteinExistence type="predicted"/>
<feature type="domain" description="STAS" evidence="1">
    <location>
        <begin position="19"/>
        <end position="111"/>
    </location>
</feature>
<evidence type="ECO:0000313" key="3">
    <source>
        <dbReference type="Proteomes" id="UP000448235"/>
    </source>
</evidence>
<protein>
    <submittedName>
        <fullName evidence="2">STAS domain-containing protein</fullName>
    </submittedName>
</protein>